<dbReference type="Proteomes" id="UP000824782">
    <property type="component" value="Unassembled WGS sequence"/>
</dbReference>
<dbReference type="EMBL" id="WNYA01004021">
    <property type="protein sequence ID" value="KAG8543040.1"/>
    <property type="molecule type" value="Genomic_DNA"/>
</dbReference>
<protein>
    <recommendedName>
        <fullName evidence="3">Protein kinase domain-containing protein</fullName>
    </recommendedName>
</protein>
<evidence type="ECO:0000313" key="5">
    <source>
        <dbReference type="Proteomes" id="UP000824782"/>
    </source>
</evidence>
<keyword evidence="5" id="KW-1185">Reference proteome</keyword>
<dbReference type="GO" id="GO:0005524">
    <property type="term" value="F:ATP binding"/>
    <property type="evidence" value="ECO:0007669"/>
    <property type="project" value="UniProtKB-KW"/>
</dbReference>
<dbReference type="Pfam" id="PF07714">
    <property type="entry name" value="PK_Tyr_Ser-Thr"/>
    <property type="match status" value="1"/>
</dbReference>
<dbReference type="PRINTS" id="PR00109">
    <property type="entry name" value="TYRKINASE"/>
</dbReference>
<evidence type="ECO:0000313" key="4">
    <source>
        <dbReference type="EMBL" id="KAG8543040.1"/>
    </source>
</evidence>
<evidence type="ECO:0000256" key="1">
    <source>
        <dbReference type="ARBA" id="ARBA00022741"/>
    </source>
</evidence>
<feature type="non-terminal residue" evidence="4">
    <location>
        <position position="1"/>
    </location>
</feature>
<keyword evidence="2" id="KW-0067">ATP-binding</keyword>
<reference evidence="4" key="1">
    <citation type="thesis" date="2020" institute="ProQuest LLC" country="789 East Eisenhower Parkway, Ann Arbor, MI, USA">
        <title>Comparative Genomics and Chromosome Evolution.</title>
        <authorList>
            <person name="Mudd A.B."/>
        </authorList>
    </citation>
    <scope>NUCLEOTIDE SEQUENCE</scope>
    <source>
        <strain evidence="4">237g6f4</strain>
        <tissue evidence="4">Blood</tissue>
    </source>
</reference>
<name>A0AAV6Z4E1_ENGPU</name>
<feature type="domain" description="Protein kinase" evidence="3">
    <location>
        <begin position="1"/>
        <end position="103"/>
    </location>
</feature>
<dbReference type="InterPro" id="IPR020635">
    <property type="entry name" value="Tyr_kinase_cat_dom"/>
</dbReference>
<keyword evidence="1" id="KW-0547">Nucleotide-binding</keyword>
<dbReference type="PROSITE" id="PS50011">
    <property type="entry name" value="PROTEIN_KINASE_DOM"/>
    <property type="match status" value="1"/>
</dbReference>
<evidence type="ECO:0000259" key="3">
    <source>
        <dbReference type="PROSITE" id="PS50011"/>
    </source>
</evidence>
<evidence type="ECO:0000256" key="2">
    <source>
        <dbReference type="ARBA" id="ARBA00022840"/>
    </source>
</evidence>
<dbReference type="InterPro" id="IPR000719">
    <property type="entry name" value="Prot_kinase_dom"/>
</dbReference>
<dbReference type="InterPro" id="IPR001245">
    <property type="entry name" value="Ser-Thr/Tyr_kinase_cat_dom"/>
</dbReference>
<proteinExistence type="predicted"/>
<dbReference type="InterPro" id="IPR050198">
    <property type="entry name" value="Non-receptor_tyrosine_kinases"/>
</dbReference>
<dbReference type="GO" id="GO:0004713">
    <property type="term" value="F:protein tyrosine kinase activity"/>
    <property type="evidence" value="ECO:0007669"/>
    <property type="project" value="InterPro"/>
</dbReference>
<gene>
    <name evidence="4" type="ORF">GDO81_025540</name>
</gene>
<dbReference type="InterPro" id="IPR011009">
    <property type="entry name" value="Kinase-like_dom_sf"/>
</dbReference>
<accession>A0AAV6Z4E1</accession>
<comment type="caution">
    <text evidence="4">The sequence shown here is derived from an EMBL/GenBank/DDBJ whole genome shotgun (WGS) entry which is preliminary data.</text>
</comment>
<dbReference type="SUPFAM" id="SSF56112">
    <property type="entry name" value="Protein kinase-like (PK-like)"/>
    <property type="match status" value="1"/>
</dbReference>
<dbReference type="SMART" id="SM00219">
    <property type="entry name" value="TyrKc"/>
    <property type="match status" value="1"/>
</dbReference>
<dbReference type="AlphaFoldDB" id="A0AAV6Z4E1"/>
<sequence>ARKGGKWPLKWYAPECINFHKFSSRSDVWSYGVTMWEAFSYGQKPYKKLKGTEVLSFIEKNERLPCPAGCPTEMYQVMWDCWTYKMEERPNFENVESRMRIYYYSIANKTEEAAKAEPAETAT</sequence>
<dbReference type="Gene3D" id="1.10.510.10">
    <property type="entry name" value="Transferase(Phosphotransferase) domain 1"/>
    <property type="match status" value="1"/>
</dbReference>
<organism evidence="4 5">
    <name type="scientific">Engystomops pustulosus</name>
    <name type="common">Tungara frog</name>
    <name type="synonym">Physalaemus pustulosus</name>
    <dbReference type="NCBI Taxonomy" id="76066"/>
    <lineage>
        <taxon>Eukaryota</taxon>
        <taxon>Metazoa</taxon>
        <taxon>Chordata</taxon>
        <taxon>Craniata</taxon>
        <taxon>Vertebrata</taxon>
        <taxon>Euteleostomi</taxon>
        <taxon>Amphibia</taxon>
        <taxon>Batrachia</taxon>
        <taxon>Anura</taxon>
        <taxon>Neobatrachia</taxon>
        <taxon>Hyloidea</taxon>
        <taxon>Leptodactylidae</taxon>
        <taxon>Leiuperinae</taxon>
        <taxon>Engystomops</taxon>
    </lineage>
</organism>
<dbReference type="PANTHER" id="PTHR24418">
    <property type="entry name" value="TYROSINE-PROTEIN KINASE"/>
    <property type="match status" value="1"/>
</dbReference>